<feature type="region of interest" description="Disordered" evidence="1">
    <location>
        <begin position="653"/>
        <end position="946"/>
    </location>
</feature>
<feature type="compositionally biased region" description="Basic residues" evidence="1">
    <location>
        <begin position="338"/>
        <end position="347"/>
    </location>
</feature>
<feature type="compositionally biased region" description="Low complexity" evidence="1">
    <location>
        <begin position="998"/>
        <end position="1007"/>
    </location>
</feature>
<name>A0A834T0X9_9FABA</name>
<feature type="compositionally biased region" description="Basic and acidic residues" evidence="1">
    <location>
        <begin position="839"/>
        <end position="849"/>
    </location>
</feature>
<proteinExistence type="predicted"/>
<feature type="compositionally biased region" description="Basic residues" evidence="1">
    <location>
        <begin position="866"/>
        <end position="878"/>
    </location>
</feature>
<feature type="compositionally biased region" description="Basic residues" evidence="1">
    <location>
        <begin position="659"/>
        <end position="671"/>
    </location>
</feature>
<accession>A0A834T0X9</accession>
<feature type="compositionally biased region" description="Basic and acidic residues" evidence="1">
    <location>
        <begin position="348"/>
        <end position="358"/>
    </location>
</feature>
<feature type="compositionally biased region" description="Basic and acidic residues" evidence="1">
    <location>
        <begin position="256"/>
        <end position="267"/>
    </location>
</feature>
<evidence type="ECO:0000256" key="1">
    <source>
        <dbReference type="SAM" id="MobiDB-lite"/>
    </source>
</evidence>
<feature type="compositionally biased region" description="Polar residues" evidence="1">
    <location>
        <begin position="496"/>
        <end position="505"/>
    </location>
</feature>
<feature type="region of interest" description="Disordered" evidence="1">
    <location>
        <begin position="1113"/>
        <end position="1177"/>
    </location>
</feature>
<feature type="compositionally biased region" description="Basic and acidic residues" evidence="1">
    <location>
        <begin position="322"/>
        <end position="337"/>
    </location>
</feature>
<feature type="compositionally biased region" description="Polar residues" evidence="1">
    <location>
        <begin position="899"/>
        <end position="911"/>
    </location>
</feature>
<feature type="region of interest" description="Disordered" evidence="1">
    <location>
        <begin position="472"/>
        <end position="517"/>
    </location>
</feature>
<dbReference type="Proteomes" id="UP000634136">
    <property type="component" value="Unassembled WGS sequence"/>
</dbReference>
<feature type="compositionally biased region" description="Polar residues" evidence="1">
    <location>
        <begin position="753"/>
        <end position="775"/>
    </location>
</feature>
<protein>
    <submittedName>
        <fullName evidence="2">Ankyrin repeat domain-containing protein 11-like</fullName>
    </submittedName>
</protein>
<dbReference type="AlphaFoldDB" id="A0A834T0X9"/>
<feature type="compositionally biased region" description="Basic and acidic residues" evidence="1">
    <location>
        <begin position="423"/>
        <end position="447"/>
    </location>
</feature>
<feature type="compositionally biased region" description="Polar residues" evidence="1">
    <location>
        <begin position="1030"/>
        <end position="1043"/>
    </location>
</feature>
<evidence type="ECO:0000313" key="3">
    <source>
        <dbReference type="Proteomes" id="UP000634136"/>
    </source>
</evidence>
<reference evidence="2" key="1">
    <citation type="submission" date="2020-09" db="EMBL/GenBank/DDBJ databases">
        <title>Genome-Enabled Discovery of Anthraquinone Biosynthesis in Senna tora.</title>
        <authorList>
            <person name="Kang S.-H."/>
            <person name="Pandey R.P."/>
            <person name="Lee C.-M."/>
            <person name="Sim J.-S."/>
            <person name="Jeong J.-T."/>
            <person name="Choi B.-S."/>
            <person name="Jung M."/>
            <person name="Ginzburg D."/>
            <person name="Zhao K."/>
            <person name="Won S.Y."/>
            <person name="Oh T.-J."/>
            <person name="Yu Y."/>
            <person name="Kim N.-H."/>
            <person name="Lee O.R."/>
            <person name="Lee T.-H."/>
            <person name="Bashyal P."/>
            <person name="Kim T.-S."/>
            <person name="Lee W.-H."/>
            <person name="Kawkins C."/>
            <person name="Kim C.-K."/>
            <person name="Kim J.S."/>
            <person name="Ahn B.O."/>
            <person name="Rhee S.Y."/>
            <person name="Sohng J.K."/>
        </authorList>
    </citation>
    <scope>NUCLEOTIDE SEQUENCE</scope>
    <source>
        <tissue evidence="2">Leaf</tissue>
    </source>
</reference>
<feature type="compositionally biased region" description="Basic and acidic residues" evidence="1">
    <location>
        <begin position="297"/>
        <end position="309"/>
    </location>
</feature>
<dbReference type="OrthoDB" id="1093005at2759"/>
<dbReference type="EMBL" id="JAAIUW010000010">
    <property type="protein sequence ID" value="KAF7813655.1"/>
    <property type="molecule type" value="Genomic_DNA"/>
</dbReference>
<feature type="compositionally biased region" description="Basic and acidic residues" evidence="1">
    <location>
        <begin position="366"/>
        <end position="408"/>
    </location>
</feature>
<feature type="compositionally biased region" description="Low complexity" evidence="1">
    <location>
        <begin position="1132"/>
        <end position="1147"/>
    </location>
</feature>
<evidence type="ECO:0000313" key="2">
    <source>
        <dbReference type="EMBL" id="KAF7813655.1"/>
    </source>
</evidence>
<feature type="compositionally biased region" description="Basic and acidic residues" evidence="1">
    <location>
        <begin position="926"/>
        <end position="945"/>
    </location>
</feature>
<feature type="compositionally biased region" description="Basic and acidic residues" evidence="1">
    <location>
        <begin position="672"/>
        <end position="687"/>
    </location>
</feature>
<feature type="region of interest" description="Disordered" evidence="1">
    <location>
        <begin position="256"/>
        <end position="452"/>
    </location>
</feature>
<gene>
    <name evidence="2" type="ORF">G2W53_034631</name>
</gene>
<keyword evidence="3" id="KW-1185">Reference proteome</keyword>
<feature type="compositionally biased region" description="Polar residues" evidence="1">
    <location>
        <begin position="1167"/>
        <end position="1177"/>
    </location>
</feature>
<organism evidence="2 3">
    <name type="scientific">Senna tora</name>
    <dbReference type="NCBI Taxonomy" id="362788"/>
    <lineage>
        <taxon>Eukaryota</taxon>
        <taxon>Viridiplantae</taxon>
        <taxon>Streptophyta</taxon>
        <taxon>Embryophyta</taxon>
        <taxon>Tracheophyta</taxon>
        <taxon>Spermatophyta</taxon>
        <taxon>Magnoliopsida</taxon>
        <taxon>eudicotyledons</taxon>
        <taxon>Gunneridae</taxon>
        <taxon>Pentapetalae</taxon>
        <taxon>rosids</taxon>
        <taxon>fabids</taxon>
        <taxon>Fabales</taxon>
        <taxon>Fabaceae</taxon>
        <taxon>Caesalpinioideae</taxon>
        <taxon>Cassia clade</taxon>
        <taxon>Senna</taxon>
    </lineage>
</organism>
<feature type="compositionally biased region" description="Basic and acidic residues" evidence="1">
    <location>
        <begin position="805"/>
        <end position="820"/>
    </location>
</feature>
<comment type="caution">
    <text evidence="2">The sequence shown here is derived from an EMBL/GenBank/DDBJ whole genome shotgun (WGS) entry which is preliminary data.</text>
</comment>
<sequence length="1217" mass="133413">MAPQNSASHPLDDAEPPSRTVFIDTNLDTHLALIVSPADTVSDLKKKILLEHPLCFPKTGQIRIHAIKVKRRGYFYHLSDSMLVRSAFNGFNKSWFLSVDASESMEHEKNQISNSPGTSNQVVCRGIANNGLVRAIDIPINFPSKRASDFNCSGLLQVEDRQDEMEYVPSVSPCVSEHIGKGVVKNLETVVKPSGNDDCNVCEEGTLKSVPRVKEKRKTIRKKEDTVKDDAFKDKNTSVLGPGKLTVQQDILVPERPSEDASREFSHGTRMVENNIAGEQYQNSKRTSSEIEVPNEAFKETEISREHTECNNSNTKGNIDAECNKSMKEALEPESPAKKKHRKRKRSLTHDLEEDTSKLDSASQKVEAHKSNKTQKKSEETKDQVEFNNDKSGDGIEFGHDIVSHEPSDIGSPAKKKRKGKKRSGDESALKEKRFMISDSNKEKLKSENASQHFLEDLPKIRNSSADRSIEHFDDVDPLGSSALGSTRKKKKVSSNRRTAAVTSSRNDDEAEHSSMYGEGVQEEILKDGEISKDVSVGQIAGDNVEIGTDACKEGTMAKANSEDYCVIDMKVQKSDLNERKELPEDNGNYMHENISLDHCHLSEVGQTEQAEEGKELSALDVPKPLSESCIPSNQNNTDASIRELIVTSEVLEATGTTRHGKSEKKRRKKGNARDSIEGRELKEGFSHADAPVSGNKKTEGTLLNQTEGENVPPEESHKLTSCDPVSGNTKTGGTLLNQIEGENVPAEESHKATSCNPVSGNTKTEGTLLNQTEGENVPPEELKGTSLSTTDMEANNIDAGALEKNSKTEALAEKVEEKKSKKSKKKQNTTAKSVSEILTKDQILDYKEPSPTSDSRLLEEPSSKITKKNKSPSKKSTARSSGPISEAEEDFNGIEPPNSLSNAPKGNNKPTLGANDTAIDSTSSFKDEDNSHLEAPSKSDKVSAEQHFAFEQQQHKDIVSDNMIVNKNTADRTDTEVMTGKKRNRVEVMKGNTHTGSLSSTQQLLSKEGDGLQCNPGKKVSKLRRTGQEEQLSSQSNSVTSTIEEKKRRTQVNKASANVMKLEKKSEASPVSNSKLKGFKKQVQSKVEQASGNNFGLVLWKKEQKKSLLAGTIFNDENSGSSEDVDEKANDSSSSTRTPSDNSLSSDYSDGDSHAGSLGGKGLETSAKSSIKSRLSGTKGIPIESIIRNSRRYKKAKMTASQLEDNEIVPDSQVNL</sequence>
<feature type="compositionally biased region" description="Polar residues" evidence="1">
    <location>
        <begin position="727"/>
        <end position="738"/>
    </location>
</feature>
<feature type="region of interest" description="Disordered" evidence="1">
    <location>
        <begin position="991"/>
        <end position="1089"/>
    </location>
</feature>